<protein>
    <submittedName>
        <fullName evidence="1">Uncharacterized protein</fullName>
    </submittedName>
</protein>
<organism evidence="1">
    <name type="scientific">marine sediment metagenome</name>
    <dbReference type="NCBI Taxonomy" id="412755"/>
    <lineage>
        <taxon>unclassified sequences</taxon>
        <taxon>metagenomes</taxon>
        <taxon>ecological metagenomes</taxon>
    </lineage>
</organism>
<reference evidence="1" key="1">
    <citation type="journal article" date="2014" name="Front. Microbiol.">
        <title>High frequency of phylogenetically diverse reductive dehalogenase-homologous genes in deep subseafloor sedimentary metagenomes.</title>
        <authorList>
            <person name="Kawai M."/>
            <person name="Futagami T."/>
            <person name="Toyoda A."/>
            <person name="Takaki Y."/>
            <person name="Nishi S."/>
            <person name="Hori S."/>
            <person name="Arai W."/>
            <person name="Tsubouchi T."/>
            <person name="Morono Y."/>
            <person name="Uchiyama I."/>
            <person name="Ito T."/>
            <person name="Fujiyama A."/>
            <person name="Inagaki F."/>
            <person name="Takami H."/>
        </authorList>
    </citation>
    <scope>NUCLEOTIDE SEQUENCE</scope>
    <source>
        <strain evidence="1">Expedition CK06-06</strain>
    </source>
</reference>
<feature type="non-terminal residue" evidence="1">
    <location>
        <position position="39"/>
    </location>
</feature>
<gene>
    <name evidence="1" type="ORF">S01H1_81647</name>
</gene>
<name>X0Y606_9ZZZZ</name>
<evidence type="ECO:0000313" key="1">
    <source>
        <dbReference type="EMBL" id="GAG44123.1"/>
    </source>
</evidence>
<proteinExistence type="predicted"/>
<dbReference type="EMBL" id="BARS01055273">
    <property type="protein sequence ID" value="GAG44123.1"/>
    <property type="molecule type" value="Genomic_DNA"/>
</dbReference>
<comment type="caution">
    <text evidence="1">The sequence shown here is derived from an EMBL/GenBank/DDBJ whole genome shotgun (WGS) entry which is preliminary data.</text>
</comment>
<sequence>MFFSFKKEKEVMEIVMRHLDHVEECITTGAKTIEVYLSG</sequence>
<dbReference type="AlphaFoldDB" id="X0Y606"/>
<accession>X0Y606</accession>